<dbReference type="PRINTS" id="PR00778">
    <property type="entry name" value="HTHARSR"/>
</dbReference>
<dbReference type="Proteomes" id="UP000253303">
    <property type="component" value="Unassembled WGS sequence"/>
</dbReference>
<dbReference type="SUPFAM" id="SSF46785">
    <property type="entry name" value="Winged helix' DNA-binding domain"/>
    <property type="match status" value="1"/>
</dbReference>
<dbReference type="InterPro" id="IPR001845">
    <property type="entry name" value="HTH_ArsR_DNA-bd_dom"/>
</dbReference>
<dbReference type="InterPro" id="IPR036196">
    <property type="entry name" value="Ptyr_pPase_sf"/>
</dbReference>
<comment type="caution">
    <text evidence="3">The sequence shown here is derived from an EMBL/GenBank/DDBJ whole genome shotgun (WGS) entry which is preliminary data.</text>
</comment>
<dbReference type="PANTHER" id="PTHR43428:SF1">
    <property type="entry name" value="ARSENATE REDUCTASE"/>
    <property type="match status" value="1"/>
</dbReference>
<sequence length="224" mass="24041">MAIDRNVPPERVALHQALADPARLAIVDALALGDLAPGELGRHLELPSNLLAHHLRVLAQVGLITRARSHADRRRVYIRLVPSALEAVDQRRVVTASRVVFVCTGNAARSPLAAALWTSRSAVPVTSAGTRPGPGLNPRAVSAAHRHGLSLERHGTADVRDVITPDDLVVAVCDNAYEHLAPGLRHVHWSVPDPGPVDTDEIFEDVLALLTERVDRLATLTAPS</sequence>
<dbReference type="RefSeq" id="WP_113984727.1">
    <property type="nucleotide sequence ID" value="NZ_QMEY01000020.1"/>
</dbReference>
<protein>
    <submittedName>
        <fullName evidence="3">ArsR family transcriptional regulator</fullName>
    </submittedName>
</protein>
<dbReference type="GO" id="GO:0046685">
    <property type="term" value="P:response to arsenic-containing substance"/>
    <property type="evidence" value="ECO:0007669"/>
    <property type="project" value="UniProtKB-KW"/>
</dbReference>
<keyword evidence="1" id="KW-0059">Arsenical resistance</keyword>
<dbReference type="OrthoDB" id="9784339at2"/>
<dbReference type="GO" id="GO:0003700">
    <property type="term" value="F:DNA-binding transcription factor activity"/>
    <property type="evidence" value="ECO:0007669"/>
    <property type="project" value="InterPro"/>
</dbReference>
<dbReference type="InterPro" id="IPR036388">
    <property type="entry name" value="WH-like_DNA-bd_sf"/>
</dbReference>
<dbReference type="InterPro" id="IPR023485">
    <property type="entry name" value="Ptyr_pPase"/>
</dbReference>
<dbReference type="InterPro" id="IPR036390">
    <property type="entry name" value="WH_DNA-bd_sf"/>
</dbReference>
<dbReference type="PROSITE" id="PS50987">
    <property type="entry name" value="HTH_ARSR_2"/>
    <property type="match status" value="1"/>
</dbReference>
<dbReference type="InterPro" id="IPR011991">
    <property type="entry name" value="ArsR-like_HTH"/>
</dbReference>
<evidence type="ECO:0000256" key="1">
    <source>
        <dbReference type="ARBA" id="ARBA00022849"/>
    </source>
</evidence>
<dbReference type="Pfam" id="PF12840">
    <property type="entry name" value="HTH_20"/>
    <property type="match status" value="1"/>
</dbReference>
<dbReference type="Gene3D" id="1.10.10.10">
    <property type="entry name" value="Winged helix-like DNA-binding domain superfamily/Winged helix DNA-binding domain"/>
    <property type="match status" value="1"/>
</dbReference>
<dbReference type="PANTHER" id="PTHR43428">
    <property type="entry name" value="ARSENATE REDUCTASE"/>
    <property type="match status" value="1"/>
</dbReference>
<feature type="domain" description="HTH arsR-type" evidence="2">
    <location>
        <begin position="3"/>
        <end position="100"/>
    </location>
</feature>
<dbReference type="Pfam" id="PF01451">
    <property type="entry name" value="LMWPc"/>
    <property type="match status" value="1"/>
</dbReference>
<proteinExistence type="predicted"/>
<evidence type="ECO:0000313" key="3">
    <source>
        <dbReference type="EMBL" id="RBQ15806.1"/>
    </source>
</evidence>
<evidence type="ECO:0000313" key="4">
    <source>
        <dbReference type="Proteomes" id="UP000253303"/>
    </source>
</evidence>
<dbReference type="Gene3D" id="3.40.50.2300">
    <property type="match status" value="1"/>
</dbReference>
<reference evidence="3 4" key="1">
    <citation type="submission" date="2018-06" db="EMBL/GenBank/DDBJ databases">
        <title>Sphaerisporangium craniellae sp. nov., isolated from a marine sponge in the South China Sea.</title>
        <authorList>
            <person name="Li L."/>
        </authorList>
    </citation>
    <scope>NUCLEOTIDE SEQUENCE [LARGE SCALE GENOMIC DNA]</scope>
    <source>
        <strain evidence="3 4">LHW63015</strain>
    </source>
</reference>
<dbReference type="CDD" id="cd00090">
    <property type="entry name" value="HTH_ARSR"/>
    <property type="match status" value="1"/>
</dbReference>
<evidence type="ECO:0000259" key="2">
    <source>
        <dbReference type="PROSITE" id="PS50987"/>
    </source>
</evidence>
<name>A0A366LPH4_9ACTN</name>
<dbReference type="EMBL" id="QMEY01000020">
    <property type="protein sequence ID" value="RBQ15806.1"/>
    <property type="molecule type" value="Genomic_DNA"/>
</dbReference>
<organism evidence="3 4">
    <name type="scientific">Spongiactinospora rosea</name>
    <dbReference type="NCBI Taxonomy" id="2248750"/>
    <lineage>
        <taxon>Bacteria</taxon>
        <taxon>Bacillati</taxon>
        <taxon>Actinomycetota</taxon>
        <taxon>Actinomycetes</taxon>
        <taxon>Streptosporangiales</taxon>
        <taxon>Streptosporangiaceae</taxon>
        <taxon>Spongiactinospora</taxon>
    </lineage>
</organism>
<keyword evidence="4" id="KW-1185">Reference proteome</keyword>
<dbReference type="SMART" id="SM00226">
    <property type="entry name" value="LMWPc"/>
    <property type="match status" value="1"/>
</dbReference>
<dbReference type="SUPFAM" id="SSF52788">
    <property type="entry name" value="Phosphotyrosine protein phosphatases I"/>
    <property type="match status" value="1"/>
</dbReference>
<accession>A0A366LPH4</accession>
<dbReference type="AlphaFoldDB" id="A0A366LPH4"/>
<dbReference type="SMART" id="SM00418">
    <property type="entry name" value="HTH_ARSR"/>
    <property type="match status" value="1"/>
</dbReference>
<gene>
    <name evidence="3" type="ORF">DP939_32835</name>
</gene>